<organism evidence="11 12">
    <name type="scientific">Nocardioides immobilis</name>
    <dbReference type="NCBI Taxonomy" id="2049295"/>
    <lineage>
        <taxon>Bacteria</taxon>
        <taxon>Bacillati</taxon>
        <taxon>Actinomycetota</taxon>
        <taxon>Actinomycetes</taxon>
        <taxon>Propionibacteriales</taxon>
        <taxon>Nocardioidaceae</taxon>
        <taxon>Nocardioides</taxon>
    </lineage>
</organism>
<keyword evidence="5" id="KW-0285">Flavoprotein</keyword>
<dbReference type="InterPro" id="IPR037225">
    <property type="entry name" value="Nuo51_FMN-bd_sf"/>
</dbReference>
<gene>
    <name evidence="11" type="ORF">D0Z08_07805</name>
</gene>
<name>A0A417Y4R1_9ACTN</name>
<comment type="similarity">
    <text evidence="3">Belongs to the complex I 51 kDa subunit family.</text>
</comment>
<evidence type="ECO:0000256" key="6">
    <source>
        <dbReference type="ARBA" id="ARBA00022643"/>
    </source>
</evidence>
<keyword evidence="6" id="KW-0288">FMN</keyword>
<evidence type="ECO:0000256" key="7">
    <source>
        <dbReference type="ARBA" id="ARBA00022723"/>
    </source>
</evidence>
<dbReference type="PANTHER" id="PTHR11780">
    <property type="entry name" value="NADH-UBIQUINONE OXIDOREDUCTASE FLAVOPROTEIN 1 NDUFV1"/>
    <property type="match status" value="1"/>
</dbReference>
<keyword evidence="12" id="KW-1185">Reference proteome</keyword>
<evidence type="ECO:0000256" key="9">
    <source>
        <dbReference type="ARBA" id="ARBA00023014"/>
    </source>
</evidence>
<dbReference type="InterPro" id="IPR011538">
    <property type="entry name" value="Nuo51_FMN-bd"/>
</dbReference>
<evidence type="ECO:0000313" key="11">
    <source>
        <dbReference type="EMBL" id="RHW27577.1"/>
    </source>
</evidence>
<dbReference type="Pfam" id="PF10589">
    <property type="entry name" value="NADH_4Fe-4S"/>
    <property type="match status" value="1"/>
</dbReference>
<evidence type="ECO:0000256" key="4">
    <source>
        <dbReference type="ARBA" id="ARBA00022485"/>
    </source>
</evidence>
<sequence>MGAHQLLGRGRSGRGRRTAAVAVADRGRAGRRTGMTAAVLGPLGVDVERGPAVLAAIDSGPSLAAHRRWHGEPGRPQLTPLLADLERVGLRGRGGAGFPFGRKLEAAAEASGRPSVVVNLSEGEPASAKDAALARTAPHLVLDGAVTAARVLGSREVHLVVPGADLQVRASIETAVRERRDERIRFDMHRADEAFVAGQAAAVIELMAGRPNRPVTTWQPAAVRGHRGRPTLLSNGETFAQLALLVLHGVDAYLAHGTPGEPGTALLTVHDDLGCRVVEAEFGTKWEAVLASDDVDRPVLLGGYHGTWADAGELRDLTVSRTGLADVGLTLGAGVVLVPDGCPLTFAASVTSYLADESAGRCGPCFNGLPALAEALHRVTTGIGGRGETERLCRMVERRGACAHPDGTARMVRSALTRFPAEVDRHARGGCSYRAGGGG</sequence>
<comment type="caution">
    <text evidence="11">The sequence shown here is derived from an EMBL/GenBank/DDBJ whole genome shotgun (WGS) entry which is preliminary data.</text>
</comment>
<dbReference type="Proteomes" id="UP000283644">
    <property type="component" value="Unassembled WGS sequence"/>
</dbReference>
<dbReference type="InterPro" id="IPR050837">
    <property type="entry name" value="ComplexI_51kDa_subunit"/>
</dbReference>
<dbReference type="SUPFAM" id="SSF142019">
    <property type="entry name" value="Nqo1 FMN-binding domain-like"/>
    <property type="match status" value="1"/>
</dbReference>
<dbReference type="OrthoDB" id="9805533at2"/>
<evidence type="ECO:0000256" key="2">
    <source>
        <dbReference type="ARBA" id="ARBA00001966"/>
    </source>
</evidence>
<accession>A0A417Y4R1</accession>
<protein>
    <submittedName>
        <fullName evidence="11">NADH-quinone oxidoreductase subunit E</fullName>
    </submittedName>
</protein>
<dbReference type="Pfam" id="PF01512">
    <property type="entry name" value="Complex1_51K"/>
    <property type="match status" value="1"/>
</dbReference>
<evidence type="ECO:0000259" key="10">
    <source>
        <dbReference type="SMART" id="SM00928"/>
    </source>
</evidence>
<evidence type="ECO:0000256" key="1">
    <source>
        <dbReference type="ARBA" id="ARBA00001917"/>
    </source>
</evidence>
<evidence type="ECO:0000313" key="12">
    <source>
        <dbReference type="Proteomes" id="UP000283644"/>
    </source>
</evidence>
<dbReference type="GO" id="GO:0045333">
    <property type="term" value="P:cellular respiration"/>
    <property type="evidence" value="ECO:0007669"/>
    <property type="project" value="TreeGrafter"/>
</dbReference>
<dbReference type="Gene3D" id="3.10.20.600">
    <property type="match status" value="1"/>
</dbReference>
<dbReference type="AlphaFoldDB" id="A0A417Y4R1"/>
<dbReference type="Gene3D" id="1.20.1440.230">
    <property type="entry name" value="NADH-ubiquinone oxidoreductase 51kDa subunit, iron-sulphur binding domain"/>
    <property type="match status" value="1"/>
</dbReference>
<keyword evidence="8" id="KW-0408">Iron</keyword>
<dbReference type="GO" id="GO:0003954">
    <property type="term" value="F:NADH dehydrogenase activity"/>
    <property type="evidence" value="ECO:0007669"/>
    <property type="project" value="TreeGrafter"/>
</dbReference>
<dbReference type="SUPFAM" id="SSF140490">
    <property type="entry name" value="Nqo1C-terminal domain-like"/>
    <property type="match status" value="1"/>
</dbReference>
<dbReference type="SMART" id="SM00928">
    <property type="entry name" value="NADH_4Fe-4S"/>
    <property type="match status" value="1"/>
</dbReference>
<dbReference type="GO" id="GO:0051539">
    <property type="term" value="F:4 iron, 4 sulfur cluster binding"/>
    <property type="evidence" value="ECO:0007669"/>
    <property type="project" value="UniProtKB-KW"/>
</dbReference>
<comment type="cofactor">
    <cofactor evidence="2">
        <name>[4Fe-4S] cluster</name>
        <dbReference type="ChEBI" id="CHEBI:49883"/>
    </cofactor>
</comment>
<dbReference type="PANTHER" id="PTHR11780:SF10">
    <property type="entry name" value="NADH DEHYDROGENASE [UBIQUINONE] FLAVOPROTEIN 1, MITOCHONDRIAL"/>
    <property type="match status" value="1"/>
</dbReference>
<dbReference type="InterPro" id="IPR037207">
    <property type="entry name" value="Nuop51_4Fe4S-bd_sf"/>
</dbReference>
<keyword evidence="4" id="KW-0004">4Fe-4S</keyword>
<evidence type="ECO:0000256" key="8">
    <source>
        <dbReference type="ARBA" id="ARBA00023004"/>
    </source>
</evidence>
<feature type="domain" description="NADH-ubiquinone oxidoreductase 51kDa subunit iron-sulphur binding" evidence="10">
    <location>
        <begin position="344"/>
        <end position="389"/>
    </location>
</feature>
<dbReference type="InterPro" id="IPR019575">
    <property type="entry name" value="Nuop51_4Fe4S-bd"/>
</dbReference>
<keyword evidence="7" id="KW-0479">Metal-binding</keyword>
<proteinExistence type="inferred from homology"/>
<dbReference type="GO" id="GO:0046872">
    <property type="term" value="F:metal ion binding"/>
    <property type="evidence" value="ECO:0007669"/>
    <property type="project" value="UniProtKB-KW"/>
</dbReference>
<evidence type="ECO:0000256" key="3">
    <source>
        <dbReference type="ARBA" id="ARBA00007523"/>
    </source>
</evidence>
<dbReference type="Gene3D" id="3.40.50.11540">
    <property type="entry name" value="NADH-ubiquinone oxidoreductase 51kDa subunit"/>
    <property type="match status" value="1"/>
</dbReference>
<keyword evidence="9" id="KW-0411">Iron-sulfur</keyword>
<evidence type="ECO:0000256" key="5">
    <source>
        <dbReference type="ARBA" id="ARBA00022630"/>
    </source>
</evidence>
<dbReference type="EMBL" id="QXGH01000012">
    <property type="protein sequence ID" value="RHW27577.1"/>
    <property type="molecule type" value="Genomic_DNA"/>
</dbReference>
<comment type="cofactor">
    <cofactor evidence="1">
        <name>FMN</name>
        <dbReference type="ChEBI" id="CHEBI:58210"/>
    </cofactor>
</comment>
<reference evidence="11 12" key="1">
    <citation type="submission" date="2018-09" db="EMBL/GenBank/DDBJ databases">
        <title>Genome sequencing of Nocardioides immobilis CCTCC AB 2017083 for comparison to Nocardioides silvaticus.</title>
        <authorList>
            <person name="Li C."/>
            <person name="Wang G."/>
        </authorList>
    </citation>
    <scope>NUCLEOTIDE SEQUENCE [LARGE SCALE GENOMIC DNA]</scope>
    <source>
        <strain evidence="11 12">CCTCC AB 2017083</strain>
    </source>
</reference>